<proteinExistence type="predicted"/>
<accession>A0A919GBW3</accession>
<dbReference type="RefSeq" id="WP_189780519.1">
    <property type="nucleotide sequence ID" value="NZ_BNAT01000001.1"/>
</dbReference>
<comment type="caution">
    <text evidence="1">The sequence shown here is derived from an EMBL/GenBank/DDBJ whole genome shotgun (WGS) entry which is preliminary data.</text>
</comment>
<keyword evidence="2" id="KW-1185">Reference proteome</keyword>
<gene>
    <name evidence="1" type="ORF">GCM10017771_03140</name>
</gene>
<protein>
    <submittedName>
        <fullName evidence="1">Uncharacterized protein</fullName>
    </submittedName>
</protein>
<name>A0A919GBW3_9ACTN</name>
<organism evidence="1 2">
    <name type="scientific">Streptomyces capitiformicae</name>
    <dbReference type="NCBI Taxonomy" id="2014920"/>
    <lineage>
        <taxon>Bacteria</taxon>
        <taxon>Bacillati</taxon>
        <taxon>Actinomycetota</taxon>
        <taxon>Actinomycetes</taxon>
        <taxon>Kitasatosporales</taxon>
        <taxon>Streptomycetaceae</taxon>
        <taxon>Streptomyces</taxon>
    </lineage>
</organism>
<dbReference type="EMBL" id="BNAT01000001">
    <property type="protein sequence ID" value="GHH81378.1"/>
    <property type="molecule type" value="Genomic_DNA"/>
</dbReference>
<dbReference type="AlphaFoldDB" id="A0A919GBW3"/>
<reference evidence="1" key="2">
    <citation type="submission" date="2020-09" db="EMBL/GenBank/DDBJ databases">
        <authorList>
            <person name="Sun Q."/>
            <person name="Zhou Y."/>
        </authorList>
    </citation>
    <scope>NUCLEOTIDE SEQUENCE</scope>
    <source>
        <strain evidence="1">CGMCC 4.7403</strain>
    </source>
</reference>
<reference evidence="1" key="1">
    <citation type="journal article" date="2014" name="Int. J. Syst. Evol. Microbiol.">
        <title>Complete genome sequence of Corynebacterium casei LMG S-19264T (=DSM 44701T), isolated from a smear-ripened cheese.</title>
        <authorList>
            <consortium name="US DOE Joint Genome Institute (JGI-PGF)"/>
            <person name="Walter F."/>
            <person name="Albersmeier A."/>
            <person name="Kalinowski J."/>
            <person name="Ruckert C."/>
        </authorList>
    </citation>
    <scope>NUCLEOTIDE SEQUENCE</scope>
    <source>
        <strain evidence="1">CGMCC 4.7403</strain>
    </source>
</reference>
<dbReference type="Proteomes" id="UP000603227">
    <property type="component" value="Unassembled WGS sequence"/>
</dbReference>
<sequence length="103" mass="10964">MDEPIRGDSFDDNWLVIAGLIGKGRRLGRVMVAGVACRVFDVGADGRPDAVGVTRPTSDVARPLRGQPSVKADGYSGIADVSPTIQDHLARALHKVLKNNSDQ</sequence>
<evidence type="ECO:0000313" key="1">
    <source>
        <dbReference type="EMBL" id="GHH81378.1"/>
    </source>
</evidence>
<evidence type="ECO:0000313" key="2">
    <source>
        <dbReference type="Proteomes" id="UP000603227"/>
    </source>
</evidence>